<evidence type="ECO:0000256" key="1">
    <source>
        <dbReference type="SAM" id="Phobius"/>
    </source>
</evidence>
<feature type="transmembrane region" description="Helical" evidence="1">
    <location>
        <begin position="26"/>
        <end position="45"/>
    </location>
</feature>
<dbReference type="AlphaFoldDB" id="A0A0F5IVL9"/>
<accession>A0A0F5IVL9</accession>
<keyword evidence="1" id="KW-0812">Transmembrane</keyword>
<dbReference type="Proteomes" id="UP000033035">
    <property type="component" value="Unassembled WGS sequence"/>
</dbReference>
<name>A0A0F5IVL9_9BACT</name>
<feature type="non-terminal residue" evidence="2">
    <location>
        <position position="66"/>
    </location>
</feature>
<evidence type="ECO:0000313" key="3">
    <source>
        <dbReference type="Proteomes" id="UP000033035"/>
    </source>
</evidence>
<reference evidence="2 3" key="1">
    <citation type="submission" date="2013-04" db="EMBL/GenBank/DDBJ databases">
        <title>The Genome Sequence of Parabacteroides gordonii DSM 23371.</title>
        <authorList>
            <consortium name="The Broad Institute Genomics Platform"/>
            <person name="Earl A."/>
            <person name="Ward D."/>
            <person name="Feldgarden M."/>
            <person name="Gevers D."/>
            <person name="Martens E."/>
            <person name="Sakamoto M."/>
            <person name="Benno Y."/>
            <person name="Suzuki N."/>
            <person name="Matsunaga N."/>
            <person name="Koshihara K."/>
            <person name="Seki M."/>
            <person name="Komiya H."/>
            <person name="Walker B."/>
            <person name="Young S."/>
            <person name="Zeng Q."/>
            <person name="Gargeya S."/>
            <person name="Fitzgerald M."/>
            <person name="Haas B."/>
            <person name="Abouelleil A."/>
            <person name="Allen A.W."/>
            <person name="Alvarado L."/>
            <person name="Arachchi H.M."/>
            <person name="Berlin A.M."/>
            <person name="Chapman S.B."/>
            <person name="Gainer-Dewar J."/>
            <person name="Goldberg J."/>
            <person name="Griggs A."/>
            <person name="Gujja S."/>
            <person name="Hansen M."/>
            <person name="Howarth C."/>
            <person name="Imamovic A."/>
            <person name="Ireland A."/>
            <person name="Larimer J."/>
            <person name="McCowan C."/>
            <person name="Murphy C."/>
            <person name="Pearson M."/>
            <person name="Poon T.W."/>
            <person name="Priest M."/>
            <person name="Roberts A."/>
            <person name="Saif S."/>
            <person name="Shea T."/>
            <person name="Sisk P."/>
            <person name="Sykes S."/>
            <person name="Wortman J."/>
            <person name="Nusbaum C."/>
            <person name="Birren B."/>
        </authorList>
    </citation>
    <scope>NUCLEOTIDE SEQUENCE [LARGE SCALE GENOMIC DNA]</scope>
    <source>
        <strain evidence="2 3">MS-1</strain>
    </source>
</reference>
<keyword evidence="1" id="KW-1133">Transmembrane helix</keyword>
<comment type="caution">
    <text evidence="2">The sequence shown here is derived from an EMBL/GenBank/DDBJ whole genome shotgun (WGS) entry which is preliminary data.</text>
</comment>
<gene>
    <name evidence="2" type="ORF">HMPREF1536_04669</name>
</gene>
<keyword evidence="1" id="KW-0472">Membrane</keyword>
<dbReference type="HOGENOM" id="CLU_2837321_0_0_10"/>
<proteinExistence type="predicted"/>
<sequence>MIQIFHYPLTLPEIGLQINYFNTKKLVKISLFILTLFTVANRVLLKKFTRSTMDNPEPLSFRGNKW</sequence>
<evidence type="ECO:0000313" key="2">
    <source>
        <dbReference type="EMBL" id="KKB49604.1"/>
    </source>
</evidence>
<organism evidence="2 3">
    <name type="scientific">Parabacteroides gordonii MS-1 = DSM 23371</name>
    <dbReference type="NCBI Taxonomy" id="1203610"/>
    <lineage>
        <taxon>Bacteria</taxon>
        <taxon>Pseudomonadati</taxon>
        <taxon>Bacteroidota</taxon>
        <taxon>Bacteroidia</taxon>
        <taxon>Bacteroidales</taxon>
        <taxon>Tannerellaceae</taxon>
        <taxon>Parabacteroides</taxon>
    </lineage>
</organism>
<keyword evidence="3" id="KW-1185">Reference proteome</keyword>
<protein>
    <submittedName>
        <fullName evidence="2">Uncharacterized protein</fullName>
    </submittedName>
</protein>
<dbReference type="EMBL" id="AQHW01000025">
    <property type="protein sequence ID" value="KKB49604.1"/>
    <property type="molecule type" value="Genomic_DNA"/>
</dbReference>